<dbReference type="CDD" id="cd05327">
    <property type="entry name" value="retinol-DH_like_SDR_c_like"/>
    <property type="match status" value="1"/>
</dbReference>
<keyword evidence="1" id="KW-0560">Oxidoreductase</keyword>
<dbReference type="Pfam" id="PF00106">
    <property type="entry name" value="adh_short"/>
    <property type="match status" value="2"/>
</dbReference>
<protein>
    <recommendedName>
        <fullName evidence="5">Retinol dehydrogenase 12-like protein</fullName>
    </recommendedName>
</protein>
<dbReference type="PANTHER" id="PTHR43157:SF31">
    <property type="entry name" value="PHOSPHATIDYLINOSITOL-GLYCAN BIOSYNTHESIS CLASS F PROTEIN"/>
    <property type="match status" value="1"/>
</dbReference>
<dbReference type="Proteomes" id="UP000625711">
    <property type="component" value="Unassembled WGS sequence"/>
</dbReference>
<dbReference type="InterPro" id="IPR002347">
    <property type="entry name" value="SDR_fam"/>
</dbReference>
<evidence type="ECO:0000313" key="3">
    <source>
        <dbReference type="EMBL" id="KAF7281531.1"/>
    </source>
</evidence>
<organism evidence="3 4">
    <name type="scientific">Rhynchophorus ferrugineus</name>
    <name type="common">Red palm weevil</name>
    <name type="synonym">Curculio ferrugineus</name>
    <dbReference type="NCBI Taxonomy" id="354439"/>
    <lineage>
        <taxon>Eukaryota</taxon>
        <taxon>Metazoa</taxon>
        <taxon>Ecdysozoa</taxon>
        <taxon>Arthropoda</taxon>
        <taxon>Hexapoda</taxon>
        <taxon>Insecta</taxon>
        <taxon>Pterygota</taxon>
        <taxon>Neoptera</taxon>
        <taxon>Endopterygota</taxon>
        <taxon>Coleoptera</taxon>
        <taxon>Polyphaga</taxon>
        <taxon>Cucujiformia</taxon>
        <taxon>Curculionidae</taxon>
        <taxon>Dryophthorinae</taxon>
        <taxon>Rhynchophorus</taxon>
    </lineage>
</organism>
<evidence type="ECO:0008006" key="5">
    <source>
        <dbReference type="Google" id="ProtNLM"/>
    </source>
</evidence>
<accession>A0A834MEI4</accession>
<dbReference type="PANTHER" id="PTHR43157">
    <property type="entry name" value="PHOSPHATIDYLINOSITOL-GLYCAN BIOSYNTHESIS CLASS F PROTEIN-RELATED"/>
    <property type="match status" value="1"/>
</dbReference>
<reference evidence="3" key="1">
    <citation type="submission" date="2020-08" db="EMBL/GenBank/DDBJ databases">
        <title>Genome sequencing and assembly of the red palm weevil Rhynchophorus ferrugineus.</title>
        <authorList>
            <person name="Dias G.B."/>
            <person name="Bergman C.M."/>
            <person name="Manee M."/>
        </authorList>
    </citation>
    <scope>NUCLEOTIDE SEQUENCE</scope>
    <source>
        <strain evidence="3">AA-2017</strain>
        <tissue evidence="3">Whole larva</tissue>
    </source>
</reference>
<gene>
    <name evidence="3" type="ORF">GWI33_004567</name>
</gene>
<comment type="similarity">
    <text evidence="2">Belongs to the short-chain dehydrogenases/reductases (SDR) family.</text>
</comment>
<dbReference type="SUPFAM" id="SSF51735">
    <property type="entry name" value="NAD(P)-binding Rossmann-fold domains"/>
    <property type="match status" value="1"/>
</dbReference>
<name>A0A834MEI4_RHYFE</name>
<dbReference type="AlphaFoldDB" id="A0A834MEI4"/>
<comment type="caution">
    <text evidence="3">The sequence shown here is derived from an EMBL/GenBank/DDBJ whole genome shotgun (WGS) entry which is preliminary data.</text>
</comment>
<evidence type="ECO:0000313" key="4">
    <source>
        <dbReference type="Proteomes" id="UP000625711"/>
    </source>
</evidence>
<evidence type="ECO:0000256" key="1">
    <source>
        <dbReference type="ARBA" id="ARBA00023002"/>
    </source>
</evidence>
<dbReference type="EMBL" id="JAACXV010000237">
    <property type="protein sequence ID" value="KAF7281531.1"/>
    <property type="molecule type" value="Genomic_DNA"/>
</dbReference>
<keyword evidence="4" id="KW-1185">Reference proteome</keyword>
<evidence type="ECO:0000256" key="2">
    <source>
        <dbReference type="RuleBase" id="RU000363"/>
    </source>
</evidence>
<proteinExistence type="inferred from homology"/>
<dbReference type="PRINTS" id="PR00080">
    <property type="entry name" value="SDRFAMILY"/>
</dbReference>
<dbReference type="Gene3D" id="3.40.50.720">
    <property type="entry name" value="NAD(P)-binding Rossmann-like Domain"/>
    <property type="match status" value="1"/>
</dbReference>
<dbReference type="PRINTS" id="PR00081">
    <property type="entry name" value="GDHRDH"/>
</dbReference>
<sequence>MRASILIGAVAYGLIKYFAGGVCRCSTRLDDLVVVITGGNSGIGEALAFEIAKKGATIVLACRNVEKGGNTKLEILKSVKNYTGKIYVKHLDLCSIQSIVNFSEQLKSEFNEIFALVNCAGVFYHPQSLTQDGFEITLQTNYLGPFILTHHLLPLLQKSVHARIVNVASEAHRNVNVYDLKAVTQCQSEFRSHFVAYGVSKLALILFTKELAKKLSNTNILVNAVNPGNVETPIYRYFPPLSNPWLYALQWPIRIVVVKNPFQGCQTLLHALLTSNRSTGQYYSDCKLSLPSPIAGNDKIASEYYDLTLQIVAKYFNTESEC</sequence>
<dbReference type="InterPro" id="IPR036291">
    <property type="entry name" value="NAD(P)-bd_dom_sf"/>
</dbReference>
<dbReference type="OrthoDB" id="542013at2759"/>
<dbReference type="GO" id="GO:0016491">
    <property type="term" value="F:oxidoreductase activity"/>
    <property type="evidence" value="ECO:0007669"/>
    <property type="project" value="UniProtKB-KW"/>
</dbReference>